<proteinExistence type="predicted"/>
<protein>
    <submittedName>
        <fullName evidence="1">Uncharacterized protein</fullName>
    </submittedName>
</protein>
<accession>Q4N5R1</accession>
<dbReference type="RefSeq" id="XP_764795.1">
    <property type="nucleotide sequence ID" value="XM_759702.1"/>
</dbReference>
<organism evidence="1 2">
    <name type="scientific">Theileria parva</name>
    <name type="common">East coast fever infection agent</name>
    <dbReference type="NCBI Taxonomy" id="5875"/>
    <lineage>
        <taxon>Eukaryota</taxon>
        <taxon>Sar</taxon>
        <taxon>Alveolata</taxon>
        <taxon>Apicomplexa</taxon>
        <taxon>Aconoidasida</taxon>
        <taxon>Piroplasmida</taxon>
        <taxon>Theileriidae</taxon>
        <taxon>Theileria</taxon>
    </lineage>
</organism>
<keyword evidence="2" id="KW-1185">Reference proteome</keyword>
<dbReference type="VEuPathDB" id="PiroplasmaDB:TpMuguga_02g00229"/>
<dbReference type="Proteomes" id="UP000001949">
    <property type="component" value="Unassembled WGS sequence"/>
</dbReference>
<evidence type="ECO:0000313" key="2">
    <source>
        <dbReference type="Proteomes" id="UP000001949"/>
    </source>
</evidence>
<evidence type="ECO:0000313" key="1">
    <source>
        <dbReference type="EMBL" id="EAN32512.1"/>
    </source>
</evidence>
<reference evidence="1 2" key="1">
    <citation type="journal article" date="2005" name="Science">
        <title>Genome sequence of Theileria parva, a bovine pathogen that transforms lymphocytes.</title>
        <authorList>
            <person name="Gardner M.J."/>
            <person name="Bishop R."/>
            <person name="Shah T."/>
            <person name="de Villiers E.P."/>
            <person name="Carlton J.M."/>
            <person name="Hall N."/>
            <person name="Ren Q."/>
            <person name="Paulsen I.T."/>
            <person name="Pain A."/>
            <person name="Berriman M."/>
            <person name="Wilson R.J.M."/>
            <person name="Sato S."/>
            <person name="Ralph S.A."/>
            <person name="Mann D.J."/>
            <person name="Xiong Z."/>
            <person name="Shallom S.J."/>
            <person name="Weidman J."/>
            <person name="Jiang L."/>
            <person name="Lynn J."/>
            <person name="Weaver B."/>
            <person name="Shoaibi A."/>
            <person name="Domingo A.R."/>
            <person name="Wasawo D."/>
            <person name="Crabtree J."/>
            <person name="Wortman J.R."/>
            <person name="Haas B."/>
            <person name="Angiuoli S.V."/>
            <person name="Creasy T.H."/>
            <person name="Lu C."/>
            <person name="Suh B."/>
            <person name="Silva J.C."/>
            <person name="Utterback T.R."/>
            <person name="Feldblyum T.V."/>
            <person name="Pertea M."/>
            <person name="Allen J."/>
            <person name="Nierman W.C."/>
            <person name="Taracha E.L.N."/>
            <person name="Salzberg S.L."/>
            <person name="White O.R."/>
            <person name="Fitzhugh H.A."/>
            <person name="Morzaria S."/>
            <person name="Venter J.C."/>
            <person name="Fraser C.M."/>
            <person name="Nene V."/>
        </authorList>
    </citation>
    <scope>NUCLEOTIDE SEQUENCE [LARGE SCALE GENOMIC DNA]</scope>
    <source>
        <strain evidence="1 2">Muguga</strain>
    </source>
</reference>
<dbReference type="EMBL" id="AAGK01000002">
    <property type="protein sequence ID" value="EAN32512.1"/>
    <property type="molecule type" value="Genomic_DNA"/>
</dbReference>
<dbReference type="InParanoid" id="Q4N5R1"/>
<dbReference type="AlphaFoldDB" id="Q4N5R1"/>
<sequence length="53" mass="6151">MMLTLEALGHTESKNLKTQLITNIKEMCKSKWKDSYIPIIIPMVNIKDIFTVK</sequence>
<comment type="caution">
    <text evidence="1">The sequence shown here is derived from an EMBL/GenBank/DDBJ whole genome shotgun (WGS) entry which is preliminary data.</text>
</comment>
<gene>
    <name evidence="1" type="ordered locus">TP02_0229</name>
</gene>
<dbReference type="KEGG" id="tpv:TP02_0229"/>
<dbReference type="GeneID" id="3501811"/>
<name>Q4N5R1_THEPA</name>